<dbReference type="PROSITE" id="PS51873">
    <property type="entry name" value="TRIAD"/>
    <property type="match status" value="1"/>
</dbReference>
<dbReference type="AlphaFoldDB" id="A0A8C9GME7"/>
<keyword evidence="8" id="KW-0862">Zinc</keyword>
<evidence type="ECO:0000259" key="9">
    <source>
        <dbReference type="PROSITE" id="PS51873"/>
    </source>
</evidence>
<evidence type="ECO:0000256" key="6">
    <source>
        <dbReference type="ARBA" id="ARBA00022771"/>
    </source>
</evidence>
<evidence type="ECO:0000256" key="1">
    <source>
        <dbReference type="ARBA" id="ARBA00001798"/>
    </source>
</evidence>
<dbReference type="Pfam" id="PF22191">
    <property type="entry name" value="IBR_1"/>
    <property type="match status" value="1"/>
</dbReference>
<dbReference type="GO" id="GO:0016567">
    <property type="term" value="P:protein ubiquitination"/>
    <property type="evidence" value="ECO:0007669"/>
    <property type="project" value="InterPro"/>
</dbReference>
<organism evidence="10 11">
    <name type="scientific">Piliocolobus tephrosceles</name>
    <name type="common">Ugandan red Colobus</name>
    <dbReference type="NCBI Taxonomy" id="591936"/>
    <lineage>
        <taxon>Eukaryota</taxon>
        <taxon>Metazoa</taxon>
        <taxon>Chordata</taxon>
        <taxon>Craniata</taxon>
        <taxon>Vertebrata</taxon>
        <taxon>Euteleostomi</taxon>
        <taxon>Mammalia</taxon>
        <taxon>Eutheria</taxon>
        <taxon>Euarchontoglires</taxon>
        <taxon>Primates</taxon>
        <taxon>Haplorrhini</taxon>
        <taxon>Catarrhini</taxon>
        <taxon>Cercopithecidae</taxon>
        <taxon>Colobinae</taxon>
        <taxon>Piliocolobus</taxon>
    </lineage>
</organism>
<dbReference type="Pfam" id="PF01485">
    <property type="entry name" value="IBR"/>
    <property type="match status" value="1"/>
</dbReference>
<dbReference type="EC" id="2.3.2.31" evidence="2"/>
<dbReference type="GO" id="GO:0061630">
    <property type="term" value="F:ubiquitin protein ligase activity"/>
    <property type="evidence" value="ECO:0007669"/>
    <property type="project" value="UniProtKB-EC"/>
</dbReference>
<keyword evidence="11" id="KW-1185">Reference proteome</keyword>
<dbReference type="SUPFAM" id="SSF57850">
    <property type="entry name" value="RING/U-box"/>
    <property type="match status" value="2"/>
</dbReference>
<dbReference type="Proteomes" id="UP000694416">
    <property type="component" value="Unplaced"/>
</dbReference>
<protein>
    <recommendedName>
        <fullName evidence="2">RBR-type E3 ubiquitin transferase</fullName>
        <ecNumber evidence="2">2.3.2.31</ecNumber>
    </recommendedName>
</protein>
<dbReference type="PANTHER" id="PTHR11685">
    <property type="entry name" value="RBR FAMILY RING FINGER AND IBR DOMAIN-CONTAINING"/>
    <property type="match status" value="1"/>
</dbReference>
<keyword evidence="3" id="KW-0808">Transferase</keyword>
<keyword evidence="6" id="KW-0863">Zinc-finger</keyword>
<feature type="domain" description="RING-type" evidence="9">
    <location>
        <begin position="199"/>
        <end position="458"/>
    </location>
</feature>
<dbReference type="GO" id="GO:0008270">
    <property type="term" value="F:zinc ion binding"/>
    <property type="evidence" value="ECO:0007669"/>
    <property type="project" value="UniProtKB-KW"/>
</dbReference>
<dbReference type="InterPro" id="IPR013083">
    <property type="entry name" value="Znf_RING/FYVE/PHD"/>
</dbReference>
<accession>A0A8C9GME7</accession>
<dbReference type="SMART" id="SM00647">
    <property type="entry name" value="IBR"/>
    <property type="match status" value="2"/>
</dbReference>
<dbReference type="Gene3D" id="3.30.40.10">
    <property type="entry name" value="Zinc/RING finger domain, C3HC4 (zinc finger)"/>
    <property type="match status" value="1"/>
</dbReference>
<sequence>MNIPNENSNLFDVTIEFGNDKKLKVTKTFASNNLKTSTKLTGHETNDEIKQKLNKESNYEKGLKLYYDYFQKNISKLKEKEKGQENTFTVYTPEKIKKKLKEVITDVSNLINLEYDYIFKLLKIYNFNSDKLIEEWFNNIHKVKAKAKEKANLLDLDILNLEQPQQNDKASFPQESIQIKNNLTDNNDSSQNISNKLTDKFICPILLTEHYVEDTYALNCGHKFSKDCWKQYLKTSLLNDFEDTILNKKCIHAKCNEYVKKKNWKYLCDKPLYQKYKQTLLHIYIKHSPNLKKCPNEQCQNVIELNISFDNFQTKNGQDIHNDFINNYTNQKMDGTSSDLTTHNQPFIQKKSNRLCNNTYNYAMCICGNTFCFKCLKEYHRPVSCFLKKEWETLLTKEDNNIKWININTKKCPNCDNPIEKNSGCMNIKCICGYSFCWLCLEKWDNHRGGSYQCNKFIEHKLTQNNKEQMKLMDEKKKNHITLNKYKHFKTRFDAHHYSERFSIQTQLYFLHQFCETNNINIQKMKTLENAIIQLIDCRRILKWSYVLAYFADWNDKRNNKNLFEYYQGELEKNLDLLQTKIEAINLVEFINSRCTKHVQEVNQLTGVVSSFFTNICDCIECEISV</sequence>
<dbReference type="InterPro" id="IPR044066">
    <property type="entry name" value="TRIAD_supradom"/>
</dbReference>
<dbReference type="Gene3D" id="1.20.120.1750">
    <property type="match status" value="1"/>
</dbReference>
<reference evidence="10" key="1">
    <citation type="submission" date="2025-08" db="UniProtKB">
        <authorList>
            <consortium name="Ensembl"/>
        </authorList>
    </citation>
    <scope>IDENTIFICATION</scope>
</reference>
<evidence type="ECO:0000256" key="5">
    <source>
        <dbReference type="ARBA" id="ARBA00022737"/>
    </source>
</evidence>
<keyword evidence="7" id="KW-0833">Ubl conjugation pathway</keyword>
<keyword evidence="5" id="KW-0677">Repeat</keyword>
<evidence type="ECO:0000313" key="11">
    <source>
        <dbReference type="Proteomes" id="UP000694416"/>
    </source>
</evidence>
<evidence type="ECO:0000313" key="10">
    <source>
        <dbReference type="Ensembl" id="ENSPTEP00000006436.1"/>
    </source>
</evidence>
<dbReference type="Ensembl" id="ENSPTET00000009869.1">
    <property type="protein sequence ID" value="ENSPTEP00000006436.1"/>
    <property type="gene ID" value="ENSPTEG00000007374.1"/>
</dbReference>
<evidence type="ECO:0000256" key="4">
    <source>
        <dbReference type="ARBA" id="ARBA00022723"/>
    </source>
</evidence>
<dbReference type="InterPro" id="IPR031127">
    <property type="entry name" value="E3_UB_ligase_RBR"/>
</dbReference>
<evidence type="ECO:0000256" key="3">
    <source>
        <dbReference type="ARBA" id="ARBA00022679"/>
    </source>
</evidence>
<evidence type="ECO:0000256" key="8">
    <source>
        <dbReference type="ARBA" id="ARBA00022833"/>
    </source>
</evidence>
<dbReference type="InterPro" id="IPR002867">
    <property type="entry name" value="IBR_dom"/>
</dbReference>
<proteinExistence type="predicted"/>
<name>A0A8C9GME7_9PRIM</name>
<evidence type="ECO:0000256" key="7">
    <source>
        <dbReference type="ARBA" id="ARBA00022786"/>
    </source>
</evidence>
<comment type="catalytic activity">
    <reaction evidence="1">
        <text>[E2 ubiquitin-conjugating enzyme]-S-ubiquitinyl-L-cysteine + [acceptor protein]-L-lysine = [E2 ubiquitin-conjugating enzyme]-L-cysteine + [acceptor protein]-N(6)-ubiquitinyl-L-lysine.</text>
        <dbReference type="EC" id="2.3.2.31"/>
    </reaction>
</comment>
<keyword evidence="4" id="KW-0479">Metal-binding</keyword>
<reference evidence="10" key="2">
    <citation type="submission" date="2025-09" db="UniProtKB">
        <authorList>
            <consortium name="Ensembl"/>
        </authorList>
    </citation>
    <scope>IDENTIFICATION</scope>
</reference>
<evidence type="ECO:0000256" key="2">
    <source>
        <dbReference type="ARBA" id="ARBA00012251"/>
    </source>
</evidence>